<proteinExistence type="predicted"/>
<feature type="domain" description="N-acetyltransferase" evidence="1">
    <location>
        <begin position="12"/>
        <end position="45"/>
    </location>
</feature>
<evidence type="ECO:0000313" key="3">
    <source>
        <dbReference type="Proteomes" id="UP001606210"/>
    </source>
</evidence>
<comment type="caution">
    <text evidence="2">The sequence shown here is derived from an EMBL/GenBank/DDBJ whole genome shotgun (WGS) entry which is preliminary data.</text>
</comment>
<dbReference type="InterPro" id="IPR000182">
    <property type="entry name" value="GNAT_dom"/>
</dbReference>
<dbReference type="Proteomes" id="UP001606210">
    <property type="component" value="Unassembled WGS sequence"/>
</dbReference>
<dbReference type="CDD" id="cd04301">
    <property type="entry name" value="NAT_SF"/>
    <property type="match status" value="1"/>
</dbReference>
<dbReference type="RefSeq" id="WP_394481271.1">
    <property type="nucleotide sequence ID" value="NZ_JBIGHV010000006.1"/>
</dbReference>
<dbReference type="SUPFAM" id="SSF55729">
    <property type="entry name" value="Acyl-CoA N-acyltransferases (Nat)"/>
    <property type="match status" value="1"/>
</dbReference>
<reference evidence="2 3" key="1">
    <citation type="submission" date="2024-08" db="EMBL/GenBank/DDBJ databases">
        <authorList>
            <person name="Lu H."/>
        </authorList>
    </citation>
    <scope>NUCLEOTIDE SEQUENCE [LARGE SCALE GENOMIC DNA]</scope>
    <source>
        <strain evidence="2 3">LYH14W</strain>
    </source>
</reference>
<dbReference type="GO" id="GO:0016746">
    <property type="term" value="F:acyltransferase activity"/>
    <property type="evidence" value="ECO:0007669"/>
    <property type="project" value="UniProtKB-KW"/>
</dbReference>
<evidence type="ECO:0000313" key="2">
    <source>
        <dbReference type="EMBL" id="MFG6431867.1"/>
    </source>
</evidence>
<protein>
    <submittedName>
        <fullName evidence="2">GNAT family N-acetyltransferase</fullName>
        <ecNumber evidence="2">2.3.1.-</ecNumber>
    </submittedName>
</protein>
<name>A0ABW7F5G2_9BURK</name>
<keyword evidence="2" id="KW-0808">Transferase</keyword>
<keyword evidence="3" id="KW-1185">Reference proteome</keyword>
<evidence type="ECO:0000259" key="1">
    <source>
        <dbReference type="Pfam" id="PF00583"/>
    </source>
</evidence>
<dbReference type="Pfam" id="PF00583">
    <property type="entry name" value="Acetyltransf_1"/>
    <property type="match status" value="1"/>
</dbReference>
<dbReference type="EC" id="2.3.1.-" evidence="2"/>
<accession>A0ABW7F5G2</accession>
<dbReference type="EMBL" id="JBIGHV010000006">
    <property type="protein sequence ID" value="MFG6431867.1"/>
    <property type="molecule type" value="Genomic_DNA"/>
</dbReference>
<gene>
    <name evidence="2" type="ORF">ACG00Y_18240</name>
</gene>
<dbReference type="Gene3D" id="3.40.630.30">
    <property type="match status" value="1"/>
</dbReference>
<organism evidence="2 3">
    <name type="scientific">Pelomonas parva</name>
    <dbReference type="NCBI Taxonomy" id="3299032"/>
    <lineage>
        <taxon>Bacteria</taxon>
        <taxon>Pseudomonadati</taxon>
        <taxon>Pseudomonadota</taxon>
        <taxon>Betaproteobacteria</taxon>
        <taxon>Burkholderiales</taxon>
        <taxon>Sphaerotilaceae</taxon>
        <taxon>Roseateles</taxon>
    </lineage>
</organism>
<sequence length="153" mass="17212">MAVCRVGFGVSPLDNEIYVDDLEVHPSLRRHGLARLLLKVVVERCSPPGKPLPIAPLQASADSAPFWSALCEDCEPGLVIAPPMRRCEMRLAAQHWEDLADCSNELARYVRNRKADVRVAGISAVPGEHLGPMRHMKFLRWLERLMTERAVHR</sequence>
<dbReference type="InterPro" id="IPR016181">
    <property type="entry name" value="Acyl_CoA_acyltransferase"/>
</dbReference>
<keyword evidence="2" id="KW-0012">Acyltransferase</keyword>